<comment type="caution">
    <text evidence="4">The sequence shown here is derived from an EMBL/GenBank/DDBJ whole genome shotgun (WGS) entry which is preliminary data.</text>
</comment>
<evidence type="ECO:0000259" key="3">
    <source>
        <dbReference type="Pfam" id="PF08263"/>
    </source>
</evidence>
<evidence type="ECO:0000313" key="5">
    <source>
        <dbReference type="Proteomes" id="UP000036987"/>
    </source>
</evidence>
<dbReference type="PANTHER" id="PTHR48009">
    <property type="entry name" value="LEUCINE-RICH REPEAT (LRR) FAMILY PROTEIN"/>
    <property type="match status" value="1"/>
</dbReference>
<keyword evidence="2" id="KW-0677">Repeat</keyword>
<dbReference type="PANTHER" id="PTHR48009:SF1">
    <property type="entry name" value="LEUCINE-RICH REPEAT (LRR) FAMILY PROTEIN"/>
    <property type="match status" value="1"/>
</dbReference>
<keyword evidence="4" id="KW-0418">Kinase</keyword>
<dbReference type="Pfam" id="PF00560">
    <property type="entry name" value="LRR_1"/>
    <property type="match status" value="3"/>
</dbReference>
<feature type="domain" description="Leucine-rich repeat-containing N-terminal plant-type" evidence="3">
    <location>
        <begin position="69"/>
        <end position="113"/>
    </location>
</feature>
<dbReference type="Proteomes" id="UP000036987">
    <property type="component" value="Unassembled WGS sequence"/>
</dbReference>
<gene>
    <name evidence="4" type="ORF">ZOSMA_48G00110</name>
</gene>
<dbReference type="GO" id="GO:0016301">
    <property type="term" value="F:kinase activity"/>
    <property type="evidence" value="ECO:0007669"/>
    <property type="project" value="UniProtKB-KW"/>
</dbReference>
<evidence type="ECO:0000256" key="1">
    <source>
        <dbReference type="ARBA" id="ARBA00022614"/>
    </source>
</evidence>
<dbReference type="OMA" id="SYNCMDP"/>
<keyword evidence="4" id="KW-0675">Receptor</keyword>
<sequence>MKFCLKPVVSTLTPAEVRMVDLRIALFVIVLIAGEPQVCRAVRFSTQQHVPVTFPAIGKEMPLPLSTIDVVVLRDIKSSLHDLTGDAGSDFFSSWDFNSTSDPCTSFAGVSCSTGNGNATDRRVTSLALGTSFFDSPGLSGTLPPSFTNLTALTQFILFAGRVSGVIPNDIGEALPCLHFLSIANNLISGPIPASISELRDLHTLDLSHNRLVGQIPPSLCSSPNLKVLILASNGYLSGEVPDMVSPLLHLDLRGNCFTGKLPSLPATLRYFSASSNYMTGTLENVSGLPNLAFLDLAMNAFTGPIPASLFSPSISLLLLHRNYLSGGLPTAAPAPSDDDNFGGWTVDLSHNMLSGEISTVLMSAESVYLNNNNFVGVVPSEYSRSVFAGTMKTFYAYNNFLTGFDFPLKPGSATLLPSSVSVCLSYNCMDPSPVGPTVCPSSAGEVISRPTSQCSVVIYNGTPLT</sequence>
<keyword evidence="5" id="KW-1185">Reference proteome</keyword>
<dbReference type="AlphaFoldDB" id="A0A0K9P1I9"/>
<dbReference type="InterPro" id="IPR013210">
    <property type="entry name" value="LRR_N_plant-typ"/>
</dbReference>
<reference evidence="5" key="1">
    <citation type="journal article" date="2016" name="Nature">
        <title>The genome of the seagrass Zostera marina reveals angiosperm adaptation to the sea.</title>
        <authorList>
            <person name="Olsen J.L."/>
            <person name="Rouze P."/>
            <person name="Verhelst B."/>
            <person name="Lin Y.-C."/>
            <person name="Bayer T."/>
            <person name="Collen J."/>
            <person name="Dattolo E."/>
            <person name="De Paoli E."/>
            <person name="Dittami S."/>
            <person name="Maumus F."/>
            <person name="Michel G."/>
            <person name="Kersting A."/>
            <person name="Lauritano C."/>
            <person name="Lohaus R."/>
            <person name="Toepel M."/>
            <person name="Tonon T."/>
            <person name="Vanneste K."/>
            <person name="Amirebrahimi M."/>
            <person name="Brakel J."/>
            <person name="Bostroem C."/>
            <person name="Chovatia M."/>
            <person name="Grimwood J."/>
            <person name="Jenkins J.W."/>
            <person name="Jueterbock A."/>
            <person name="Mraz A."/>
            <person name="Stam W.T."/>
            <person name="Tice H."/>
            <person name="Bornberg-Bauer E."/>
            <person name="Green P.J."/>
            <person name="Pearson G.A."/>
            <person name="Procaccini G."/>
            <person name="Duarte C.M."/>
            <person name="Schmutz J."/>
            <person name="Reusch T.B.H."/>
            <person name="Van de Peer Y."/>
        </authorList>
    </citation>
    <scope>NUCLEOTIDE SEQUENCE [LARGE SCALE GENOMIC DNA]</scope>
    <source>
        <strain evidence="5">cv. Finnish</strain>
    </source>
</reference>
<dbReference type="Pfam" id="PF08263">
    <property type="entry name" value="LRRNT_2"/>
    <property type="match status" value="1"/>
</dbReference>
<accession>A0A0K9P1I9</accession>
<dbReference type="SUPFAM" id="SSF52058">
    <property type="entry name" value="L domain-like"/>
    <property type="match status" value="1"/>
</dbReference>
<dbReference type="InterPro" id="IPR032675">
    <property type="entry name" value="LRR_dom_sf"/>
</dbReference>
<dbReference type="Gene3D" id="3.80.10.10">
    <property type="entry name" value="Ribonuclease Inhibitor"/>
    <property type="match status" value="2"/>
</dbReference>
<keyword evidence="4" id="KW-0808">Transferase</keyword>
<name>A0A0K9P1I9_ZOSMR</name>
<dbReference type="EMBL" id="LFYR01001410">
    <property type="protein sequence ID" value="KMZ62092.1"/>
    <property type="molecule type" value="Genomic_DNA"/>
</dbReference>
<dbReference type="InterPro" id="IPR001611">
    <property type="entry name" value="Leu-rich_rpt"/>
</dbReference>
<keyword evidence="1" id="KW-0433">Leucine-rich repeat</keyword>
<dbReference type="STRING" id="29655.A0A0K9P1I9"/>
<protein>
    <submittedName>
        <fullName evidence="4">Leucine-rich repeat receptor-like protein kinase</fullName>
    </submittedName>
</protein>
<evidence type="ECO:0000313" key="4">
    <source>
        <dbReference type="EMBL" id="KMZ62092.1"/>
    </source>
</evidence>
<evidence type="ECO:0000256" key="2">
    <source>
        <dbReference type="ARBA" id="ARBA00022737"/>
    </source>
</evidence>
<proteinExistence type="predicted"/>
<dbReference type="InterPro" id="IPR053213">
    <property type="entry name" value="RLP29"/>
</dbReference>
<organism evidence="4 5">
    <name type="scientific">Zostera marina</name>
    <name type="common">Eelgrass</name>
    <dbReference type="NCBI Taxonomy" id="29655"/>
    <lineage>
        <taxon>Eukaryota</taxon>
        <taxon>Viridiplantae</taxon>
        <taxon>Streptophyta</taxon>
        <taxon>Embryophyta</taxon>
        <taxon>Tracheophyta</taxon>
        <taxon>Spermatophyta</taxon>
        <taxon>Magnoliopsida</taxon>
        <taxon>Liliopsida</taxon>
        <taxon>Zosteraceae</taxon>
        <taxon>Zostera</taxon>
    </lineage>
</organism>
<dbReference type="OrthoDB" id="676979at2759"/>